<feature type="non-terminal residue" evidence="1">
    <location>
        <position position="1"/>
    </location>
</feature>
<reference evidence="1 2" key="1">
    <citation type="journal article" date="2014" name="PLoS Genet.">
        <title>Analysis of the Phlebiopsis gigantea genome, transcriptome and secretome provides insight into its pioneer colonization strategies of wood.</title>
        <authorList>
            <person name="Hori C."/>
            <person name="Ishida T."/>
            <person name="Igarashi K."/>
            <person name="Samejima M."/>
            <person name="Suzuki H."/>
            <person name="Master E."/>
            <person name="Ferreira P."/>
            <person name="Ruiz-Duenas F.J."/>
            <person name="Held B."/>
            <person name="Canessa P."/>
            <person name="Larrondo L.F."/>
            <person name="Schmoll M."/>
            <person name="Druzhinina I.S."/>
            <person name="Kubicek C.P."/>
            <person name="Gaskell J.A."/>
            <person name="Kersten P."/>
            <person name="St John F."/>
            <person name="Glasner J."/>
            <person name="Sabat G."/>
            <person name="Splinter BonDurant S."/>
            <person name="Syed K."/>
            <person name="Yadav J."/>
            <person name="Mgbeahuruike A.C."/>
            <person name="Kovalchuk A."/>
            <person name="Asiegbu F.O."/>
            <person name="Lackner G."/>
            <person name="Hoffmeister D."/>
            <person name="Rencoret J."/>
            <person name="Gutierrez A."/>
            <person name="Sun H."/>
            <person name="Lindquist E."/>
            <person name="Barry K."/>
            <person name="Riley R."/>
            <person name="Grigoriev I.V."/>
            <person name="Henrissat B."/>
            <person name="Kues U."/>
            <person name="Berka R.M."/>
            <person name="Martinez A.T."/>
            <person name="Covert S.F."/>
            <person name="Blanchette R.A."/>
            <person name="Cullen D."/>
        </authorList>
    </citation>
    <scope>NUCLEOTIDE SEQUENCE [LARGE SCALE GENOMIC DNA]</scope>
    <source>
        <strain evidence="1 2">11061_1 CR5-6</strain>
    </source>
</reference>
<dbReference type="OrthoDB" id="565731at2759"/>
<organism evidence="1 2">
    <name type="scientific">Phlebiopsis gigantea (strain 11061_1 CR5-6)</name>
    <name type="common">White-rot fungus</name>
    <name type="synonym">Peniophora gigantea</name>
    <dbReference type="NCBI Taxonomy" id="745531"/>
    <lineage>
        <taxon>Eukaryota</taxon>
        <taxon>Fungi</taxon>
        <taxon>Dikarya</taxon>
        <taxon>Basidiomycota</taxon>
        <taxon>Agaricomycotina</taxon>
        <taxon>Agaricomycetes</taxon>
        <taxon>Polyporales</taxon>
        <taxon>Phanerochaetaceae</taxon>
        <taxon>Phlebiopsis</taxon>
    </lineage>
</organism>
<dbReference type="AlphaFoldDB" id="A0A0C3S5T0"/>
<name>A0A0C3S5T0_PHLG1</name>
<sequence length="80" mass="8334">PAVAVGFQPYRAVHARGGAVRETLFFVAPSSSARVAGYQLKDKAALLRSLCAEVQRLKAGRGMDTAGMQVVPLPAVVPGV</sequence>
<evidence type="ECO:0000313" key="2">
    <source>
        <dbReference type="Proteomes" id="UP000053257"/>
    </source>
</evidence>
<dbReference type="Gene3D" id="3.40.470.10">
    <property type="entry name" value="Uracil-DNA glycosylase-like domain"/>
    <property type="match status" value="1"/>
</dbReference>
<evidence type="ECO:0000313" key="1">
    <source>
        <dbReference type="EMBL" id="KIP05777.1"/>
    </source>
</evidence>
<proteinExistence type="predicted"/>
<accession>A0A0C3S5T0</accession>
<dbReference type="Proteomes" id="UP000053257">
    <property type="component" value="Unassembled WGS sequence"/>
</dbReference>
<dbReference type="InterPro" id="IPR036895">
    <property type="entry name" value="Uracil-DNA_glycosylase-like_sf"/>
</dbReference>
<gene>
    <name evidence="1" type="ORF">PHLGIDRAFT_119543</name>
</gene>
<dbReference type="HOGENOM" id="CLU_2596643_0_0_1"/>
<keyword evidence="2" id="KW-1185">Reference proteome</keyword>
<protein>
    <submittedName>
        <fullName evidence="1">Uncharacterized protein</fullName>
    </submittedName>
</protein>
<dbReference type="EMBL" id="KN840534">
    <property type="protein sequence ID" value="KIP05777.1"/>
    <property type="molecule type" value="Genomic_DNA"/>
</dbReference>